<dbReference type="SUPFAM" id="SSF56349">
    <property type="entry name" value="DNA breaking-rejoining enzymes"/>
    <property type="match status" value="1"/>
</dbReference>
<dbReference type="Gene3D" id="1.10.443.10">
    <property type="entry name" value="Intergrase catalytic core"/>
    <property type="match status" value="1"/>
</dbReference>
<dbReference type="Pfam" id="PF00589">
    <property type="entry name" value="Phage_integrase"/>
    <property type="match status" value="1"/>
</dbReference>
<keyword evidence="1" id="KW-0229">DNA integration</keyword>
<dbReference type="EMBL" id="MEIS01000110">
    <property type="protein sequence ID" value="PIT54755.1"/>
    <property type="molecule type" value="Genomic_DNA"/>
</dbReference>
<proteinExistence type="predicted"/>
<evidence type="ECO:0000256" key="1">
    <source>
        <dbReference type="ARBA" id="ARBA00022908"/>
    </source>
</evidence>
<dbReference type="GO" id="GO:0006310">
    <property type="term" value="P:DNA recombination"/>
    <property type="evidence" value="ECO:0007669"/>
    <property type="project" value="UniProtKB-KW"/>
</dbReference>
<evidence type="ECO:0000313" key="4">
    <source>
        <dbReference type="EMBL" id="PIT54755.1"/>
    </source>
</evidence>
<dbReference type="InterPro" id="IPR050090">
    <property type="entry name" value="Tyrosine_recombinase_XerCD"/>
</dbReference>
<dbReference type="Proteomes" id="UP000229434">
    <property type="component" value="Unassembled WGS sequence"/>
</dbReference>
<dbReference type="GO" id="GO:0003677">
    <property type="term" value="F:DNA binding"/>
    <property type="evidence" value="ECO:0007669"/>
    <property type="project" value="InterPro"/>
</dbReference>
<dbReference type="GO" id="GO:0015074">
    <property type="term" value="P:DNA integration"/>
    <property type="evidence" value="ECO:0007669"/>
    <property type="project" value="UniProtKB-KW"/>
</dbReference>
<protein>
    <submittedName>
        <fullName evidence="4">Integrase</fullName>
    </submittedName>
</protein>
<dbReference type="PANTHER" id="PTHR30349:SF64">
    <property type="entry name" value="PROPHAGE INTEGRASE INTD-RELATED"/>
    <property type="match status" value="1"/>
</dbReference>
<dbReference type="AlphaFoldDB" id="A0A2N9XXP3"/>
<dbReference type="InterPro" id="IPR002104">
    <property type="entry name" value="Integrase_catalytic"/>
</dbReference>
<dbReference type="InterPro" id="IPR013762">
    <property type="entry name" value="Integrase-like_cat_sf"/>
</dbReference>
<dbReference type="PANTHER" id="PTHR30349">
    <property type="entry name" value="PHAGE INTEGRASE-RELATED"/>
    <property type="match status" value="1"/>
</dbReference>
<dbReference type="InterPro" id="IPR011010">
    <property type="entry name" value="DNA_brk_join_enz"/>
</dbReference>
<dbReference type="RefSeq" id="WP_100137647.1">
    <property type="nucleotide sequence ID" value="NZ_MEIS01000110.1"/>
</dbReference>
<gene>
    <name evidence="4" type="ORF">BHC49_07675</name>
</gene>
<sequence>MGTVTKRVSADGRVRYRAQVRIRTDKVNFSDSKTFSKKSLATEWIKKRELEIEANPKIIETGEIKYPTLNDAICRYLNEAENFGRTMQAGLRFLTSFPIGKKKLDKLTRQDFAEHVMLRKRGVGNVAPIQASTALHELQHISSLYNHAIFVWGYDLDKKELTMAIAGLKKSRIIAKSSKRDRLPTADELQKLNNFFYERWISSDTKIPMHLIMWFAIYTCRREKEITELKLINFNQSSMDWLVENIKHPNGSIGNNKNFHVTEQAFRVINELMKPEIKKRMCIENTDLLIPFDAKTIGTYFRRACKLLAIDDLRFHDLRHEGATRLAEQGLNIPQIQQITLHESWSSLQRYVNLSKRTDILDFENALKISKEVI</sequence>
<keyword evidence="2" id="KW-0233">DNA recombination</keyword>
<organism evidence="4 5">
    <name type="scientific">Snodgrassella alvi</name>
    <dbReference type="NCBI Taxonomy" id="1196083"/>
    <lineage>
        <taxon>Bacteria</taxon>
        <taxon>Pseudomonadati</taxon>
        <taxon>Pseudomonadota</taxon>
        <taxon>Betaproteobacteria</taxon>
        <taxon>Neisseriales</taxon>
        <taxon>Neisseriaceae</taxon>
        <taxon>Snodgrassella</taxon>
    </lineage>
</organism>
<feature type="domain" description="Tyr recombinase" evidence="3">
    <location>
        <begin position="178"/>
        <end position="368"/>
    </location>
</feature>
<evidence type="ECO:0000259" key="3">
    <source>
        <dbReference type="PROSITE" id="PS51898"/>
    </source>
</evidence>
<comment type="caution">
    <text evidence="4">The sequence shown here is derived from an EMBL/GenBank/DDBJ whole genome shotgun (WGS) entry which is preliminary data.</text>
</comment>
<dbReference type="PROSITE" id="PS51898">
    <property type="entry name" value="TYR_RECOMBINASE"/>
    <property type="match status" value="1"/>
</dbReference>
<reference evidence="4 5" key="1">
    <citation type="journal article" date="2017" name="MBio">
        <title>Type VI secretion-mediated competition in the bee gut microbiome.</title>
        <authorList>
            <person name="Steele M.I."/>
            <person name="Kwong W.K."/>
            <person name="Powell J.E."/>
            <person name="Whiteley M."/>
            <person name="Moran N.A."/>
        </authorList>
    </citation>
    <scope>NUCLEOTIDE SEQUENCE [LARGE SCALE GENOMIC DNA]</scope>
    <source>
        <strain evidence="4 5">Nev3CBA3</strain>
    </source>
</reference>
<name>A0A2N9XXP3_9NEIS</name>
<accession>A0A2N9XXP3</accession>
<evidence type="ECO:0000256" key="2">
    <source>
        <dbReference type="ARBA" id="ARBA00023172"/>
    </source>
</evidence>
<evidence type="ECO:0000313" key="5">
    <source>
        <dbReference type="Proteomes" id="UP000229434"/>
    </source>
</evidence>